<evidence type="ECO:0000313" key="2">
    <source>
        <dbReference type="EMBL" id="GAI68462.1"/>
    </source>
</evidence>
<feature type="non-terminal residue" evidence="2">
    <location>
        <position position="1"/>
    </location>
</feature>
<feature type="transmembrane region" description="Helical" evidence="1">
    <location>
        <begin position="18"/>
        <end position="36"/>
    </location>
</feature>
<comment type="caution">
    <text evidence="2">The sequence shown here is derived from an EMBL/GenBank/DDBJ whole genome shotgun (WGS) entry which is preliminary data.</text>
</comment>
<proteinExistence type="predicted"/>
<organism evidence="2">
    <name type="scientific">marine sediment metagenome</name>
    <dbReference type="NCBI Taxonomy" id="412755"/>
    <lineage>
        <taxon>unclassified sequences</taxon>
        <taxon>metagenomes</taxon>
        <taxon>ecological metagenomes</taxon>
    </lineage>
</organism>
<keyword evidence="1" id="KW-0812">Transmembrane</keyword>
<keyword evidence="1" id="KW-1133">Transmembrane helix</keyword>
<evidence type="ECO:0000256" key="1">
    <source>
        <dbReference type="SAM" id="Phobius"/>
    </source>
</evidence>
<reference evidence="2" key="1">
    <citation type="journal article" date="2014" name="Front. Microbiol.">
        <title>High frequency of phylogenetically diverse reductive dehalogenase-homologous genes in deep subseafloor sedimentary metagenomes.</title>
        <authorList>
            <person name="Kawai M."/>
            <person name="Futagami T."/>
            <person name="Toyoda A."/>
            <person name="Takaki Y."/>
            <person name="Nishi S."/>
            <person name="Hori S."/>
            <person name="Arai W."/>
            <person name="Tsubouchi T."/>
            <person name="Morono Y."/>
            <person name="Uchiyama I."/>
            <person name="Ito T."/>
            <person name="Fujiyama A."/>
            <person name="Inagaki F."/>
            <person name="Takami H."/>
        </authorList>
    </citation>
    <scope>NUCLEOTIDE SEQUENCE</scope>
    <source>
        <strain evidence="2">Expedition CK06-06</strain>
    </source>
</reference>
<dbReference type="AlphaFoldDB" id="X1QJ38"/>
<keyword evidence="1" id="KW-0472">Membrane</keyword>
<dbReference type="EMBL" id="BARV01044032">
    <property type="protein sequence ID" value="GAI68462.1"/>
    <property type="molecule type" value="Genomic_DNA"/>
</dbReference>
<name>X1QJ38_9ZZZZ</name>
<gene>
    <name evidence="2" type="ORF">S06H3_65410</name>
</gene>
<protein>
    <submittedName>
        <fullName evidence="2">Uncharacterized protein</fullName>
    </submittedName>
</protein>
<accession>X1QJ38</accession>
<feature type="non-terminal residue" evidence="2">
    <location>
        <position position="95"/>
    </location>
</feature>
<sequence length="95" mass="10520">YDKSLDKLETGNIDQKCIYTIAGFVAFVGACSPAWMRIASAQLKDILHDTAEILDDKGLLPTPPTDLGGAKLTELLNTNKIRISEMNLRDIMIKR</sequence>